<dbReference type="GO" id="GO:0005737">
    <property type="term" value="C:cytoplasm"/>
    <property type="evidence" value="ECO:0007669"/>
    <property type="project" value="TreeGrafter"/>
</dbReference>
<evidence type="ECO:0000259" key="2">
    <source>
        <dbReference type="PROSITE" id="PS50076"/>
    </source>
</evidence>
<dbReference type="PROSITE" id="PS50076">
    <property type="entry name" value="DNAJ_2"/>
    <property type="match status" value="1"/>
</dbReference>
<dbReference type="PRINTS" id="PR00625">
    <property type="entry name" value="JDOMAIN"/>
</dbReference>
<proteinExistence type="predicted"/>
<protein>
    <recommendedName>
        <fullName evidence="2">J domain-containing protein</fullName>
    </recommendedName>
</protein>
<dbReference type="InterPro" id="IPR008971">
    <property type="entry name" value="HSP40/DnaJ_pept-bd"/>
</dbReference>
<evidence type="ECO:0000313" key="3">
    <source>
        <dbReference type="EMBL" id="QHS95423.1"/>
    </source>
</evidence>
<dbReference type="GO" id="GO:0051082">
    <property type="term" value="F:unfolded protein binding"/>
    <property type="evidence" value="ECO:0007669"/>
    <property type="project" value="InterPro"/>
</dbReference>
<sequence>MNYYQILDVDFESSTKEIKKHYYKLAKKYHPDKTKNIDLEEKFKLLSEAYTTLSNPKKRFIYDIKIKYNLDLEIFNFREEEYELLHSYYNKIMNMTEIKFLKLLFKSLPNNIKSKIFNLSNIKPNTQLLNIYNYRYIDISNLRENYSINLFLKFEDIYFQNTKHLLILNSGKIYYLCVTKYNYKVIINNDIYKFTINIIGELNDFKKNNNNLLYTINLNLYQYYFGDTHKILLLNKEIIFKNDLDKKIVYPFIGLKENGQRGNLIIKFNVDLNKNKICEKNKKLIEDLFNV</sequence>
<dbReference type="CDD" id="cd06257">
    <property type="entry name" value="DnaJ"/>
    <property type="match status" value="1"/>
</dbReference>
<dbReference type="InterPro" id="IPR036869">
    <property type="entry name" value="J_dom_sf"/>
</dbReference>
<dbReference type="EMBL" id="MN739250">
    <property type="protein sequence ID" value="QHS95423.1"/>
    <property type="molecule type" value="Genomic_DNA"/>
</dbReference>
<accession>A0A6C0BVY4</accession>
<dbReference type="PANTHER" id="PTHR43096:SF52">
    <property type="entry name" value="DNAJ HOMOLOG 1, MITOCHONDRIAL-RELATED"/>
    <property type="match status" value="1"/>
</dbReference>
<dbReference type="InterPro" id="IPR001623">
    <property type="entry name" value="DnaJ_domain"/>
</dbReference>
<dbReference type="SUPFAM" id="SSF49493">
    <property type="entry name" value="HSP40/DnaJ peptide-binding domain"/>
    <property type="match status" value="1"/>
</dbReference>
<dbReference type="SMART" id="SM00271">
    <property type="entry name" value="DnaJ"/>
    <property type="match status" value="1"/>
</dbReference>
<organism evidence="3">
    <name type="scientific">viral metagenome</name>
    <dbReference type="NCBI Taxonomy" id="1070528"/>
    <lineage>
        <taxon>unclassified sequences</taxon>
        <taxon>metagenomes</taxon>
        <taxon>organismal metagenomes</taxon>
    </lineage>
</organism>
<keyword evidence="1" id="KW-0143">Chaperone</keyword>
<dbReference type="Gene3D" id="1.10.287.110">
    <property type="entry name" value="DnaJ domain"/>
    <property type="match status" value="1"/>
</dbReference>
<dbReference type="SUPFAM" id="SSF46565">
    <property type="entry name" value="Chaperone J-domain"/>
    <property type="match status" value="1"/>
</dbReference>
<name>A0A6C0BVY4_9ZZZZ</name>
<reference evidence="3" key="1">
    <citation type="journal article" date="2020" name="Nature">
        <title>Giant virus diversity and host interactions through global metagenomics.</title>
        <authorList>
            <person name="Schulz F."/>
            <person name="Roux S."/>
            <person name="Paez-Espino D."/>
            <person name="Jungbluth S."/>
            <person name="Walsh D.A."/>
            <person name="Denef V.J."/>
            <person name="McMahon K.D."/>
            <person name="Konstantinidis K.T."/>
            <person name="Eloe-Fadrosh E.A."/>
            <person name="Kyrpides N.C."/>
            <person name="Woyke T."/>
        </authorList>
    </citation>
    <scope>NUCLEOTIDE SEQUENCE</scope>
    <source>
        <strain evidence="3">GVMAG-M-3300018428-35</strain>
    </source>
</reference>
<feature type="domain" description="J" evidence="2">
    <location>
        <begin position="2"/>
        <end position="66"/>
    </location>
</feature>
<dbReference type="PANTHER" id="PTHR43096">
    <property type="entry name" value="DNAJ HOMOLOG 1, MITOCHONDRIAL-RELATED"/>
    <property type="match status" value="1"/>
</dbReference>
<dbReference type="GO" id="GO:0042026">
    <property type="term" value="P:protein refolding"/>
    <property type="evidence" value="ECO:0007669"/>
    <property type="project" value="TreeGrafter"/>
</dbReference>
<dbReference type="Pfam" id="PF00226">
    <property type="entry name" value="DnaJ"/>
    <property type="match status" value="1"/>
</dbReference>
<evidence type="ECO:0000256" key="1">
    <source>
        <dbReference type="ARBA" id="ARBA00023186"/>
    </source>
</evidence>
<dbReference type="AlphaFoldDB" id="A0A6C0BVY4"/>